<dbReference type="Gene3D" id="3.40.50.620">
    <property type="entry name" value="HUPs"/>
    <property type="match status" value="1"/>
</dbReference>
<dbReference type="Pfam" id="PF01467">
    <property type="entry name" value="CTP_transf_like"/>
    <property type="match status" value="1"/>
</dbReference>
<accession>A0A1F6A8V1</accession>
<dbReference type="STRING" id="1798384.A3D03_06585"/>
<keyword evidence="2" id="KW-0342">GTP-binding</keyword>
<evidence type="ECO:0000313" key="5">
    <source>
        <dbReference type="Proteomes" id="UP000177092"/>
    </source>
</evidence>
<gene>
    <name evidence="4" type="ORF">A3D03_06585</name>
</gene>
<dbReference type="Proteomes" id="UP000177092">
    <property type="component" value="Unassembled WGS sequence"/>
</dbReference>
<dbReference type="Pfam" id="PF04019">
    <property type="entry name" value="DUF359"/>
    <property type="match status" value="1"/>
</dbReference>
<dbReference type="InterPro" id="IPR004821">
    <property type="entry name" value="Cyt_trans-like"/>
</dbReference>
<feature type="domain" description="Cytidyltransferase-like" evidence="3">
    <location>
        <begin position="9"/>
        <end position="149"/>
    </location>
</feature>
<dbReference type="NCBIfam" id="TIGR00125">
    <property type="entry name" value="cyt_tran_rel"/>
    <property type="match status" value="1"/>
</dbReference>
<dbReference type="NCBIfam" id="NF001985">
    <property type="entry name" value="PRK00777.1"/>
    <property type="match status" value="1"/>
</dbReference>
<dbReference type="SUPFAM" id="SSF52374">
    <property type="entry name" value="Nucleotidylyl transferase"/>
    <property type="match status" value="1"/>
</dbReference>
<dbReference type="InterPro" id="IPR007164">
    <property type="entry name" value="GTP-dep_dephospho-CoA_kin"/>
</dbReference>
<dbReference type="GO" id="GO:0016301">
    <property type="term" value="F:kinase activity"/>
    <property type="evidence" value="ECO:0007669"/>
    <property type="project" value="InterPro"/>
</dbReference>
<dbReference type="AlphaFoldDB" id="A0A1F6A8V1"/>
<name>A0A1F6A8V1_9BACT</name>
<organism evidence="4 5">
    <name type="scientific">Candidatus Gottesmanbacteria bacterium RIFCSPHIGHO2_02_FULL_40_13</name>
    <dbReference type="NCBI Taxonomy" id="1798384"/>
    <lineage>
        <taxon>Bacteria</taxon>
        <taxon>Candidatus Gottesmaniibacteriota</taxon>
    </lineage>
</organism>
<protein>
    <recommendedName>
        <fullName evidence="3">Cytidyltransferase-like domain-containing protein</fullName>
    </recommendedName>
</protein>
<evidence type="ECO:0000256" key="2">
    <source>
        <dbReference type="ARBA" id="ARBA00023134"/>
    </source>
</evidence>
<dbReference type="PANTHER" id="PTHR40732:SF1">
    <property type="entry name" value="GTP-DEPENDENT DEPHOSPHO-COA KINASE"/>
    <property type="match status" value="1"/>
</dbReference>
<dbReference type="GO" id="GO:0005525">
    <property type="term" value="F:GTP binding"/>
    <property type="evidence" value="ECO:0007669"/>
    <property type="project" value="UniProtKB-KW"/>
</dbReference>
<evidence type="ECO:0000259" key="3">
    <source>
        <dbReference type="Pfam" id="PF01467"/>
    </source>
</evidence>
<dbReference type="EMBL" id="MFJN01000027">
    <property type="protein sequence ID" value="OGG21179.1"/>
    <property type="molecule type" value="Genomic_DNA"/>
</dbReference>
<reference evidence="4 5" key="1">
    <citation type="journal article" date="2016" name="Nat. Commun.">
        <title>Thousands of microbial genomes shed light on interconnected biogeochemical processes in an aquifer system.</title>
        <authorList>
            <person name="Anantharaman K."/>
            <person name="Brown C.T."/>
            <person name="Hug L.A."/>
            <person name="Sharon I."/>
            <person name="Castelle C.J."/>
            <person name="Probst A.J."/>
            <person name="Thomas B.C."/>
            <person name="Singh A."/>
            <person name="Wilkins M.J."/>
            <person name="Karaoz U."/>
            <person name="Brodie E.L."/>
            <person name="Williams K.H."/>
            <person name="Hubbard S.S."/>
            <person name="Banfield J.F."/>
        </authorList>
    </citation>
    <scope>NUCLEOTIDE SEQUENCE [LARGE SCALE GENOMIC DNA]</scope>
</reference>
<dbReference type="HAMAP" id="MF_00590">
    <property type="entry name" value="Dephospho_CoA_kinase_GTP_dep"/>
    <property type="match status" value="1"/>
</dbReference>
<evidence type="ECO:0000256" key="1">
    <source>
        <dbReference type="ARBA" id="ARBA00022741"/>
    </source>
</evidence>
<dbReference type="InterPro" id="IPR014729">
    <property type="entry name" value="Rossmann-like_a/b/a_fold"/>
</dbReference>
<sequence length="351" mass="39534">MKYSCLAIAGTFDRLHVGHQIFISQAFNLAQKVIIGLTSDKYVREKFLPDRQAGKIQIKNYIDRQRELTRFLKGENFHPRVEIVKIDDVYGPADKENEIEALLVTADSWPGGKKVNQKRRKSGLLQLKLETMDLVMAEDGIAISSSRIRIGEINRYGKVLADLHIFGRKMPQNLRLKLKPPIGILIKNPEDKILKIGRKLREQIDKIKPVMITAVGDEVVYMMNKLGFKYQLAIVDFHVKRIKKHQKLADLAFGKISAHSKVPNPAGHITDELVKVIKRNLKESLMDGKLRAIEVAGEEDLASLPAILLSPLGSLVLYGQPEKGVVAVKTTLTKKEELLRLLENPDSGKND</sequence>
<keyword evidence="1" id="KW-0547">Nucleotide-binding</keyword>
<comment type="caution">
    <text evidence="4">The sequence shown here is derived from an EMBL/GenBank/DDBJ whole genome shotgun (WGS) entry which is preliminary data.</text>
</comment>
<dbReference type="PANTHER" id="PTHR40732">
    <property type="entry name" value="UPF0218 PROTEIN TK1697"/>
    <property type="match status" value="1"/>
</dbReference>
<evidence type="ECO:0000313" key="4">
    <source>
        <dbReference type="EMBL" id="OGG21179.1"/>
    </source>
</evidence>
<dbReference type="GO" id="GO:0015937">
    <property type="term" value="P:coenzyme A biosynthetic process"/>
    <property type="evidence" value="ECO:0007669"/>
    <property type="project" value="InterPro"/>
</dbReference>
<proteinExistence type="inferred from homology"/>